<evidence type="ECO:0000256" key="6">
    <source>
        <dbReference type="PIRSR" id="PIRSR000429-1"/>
    </source>
</evidence>
<proteinExistence type="inferred from homology"/>
<dbReference type="InterPro" id="IPR020617">
    <property type="entry name" value="Thiolase_C"/>
</dbReference>
<evidence type="ECO:0000256" key="4">
    <source>
        <dbReference type="ARBA" id="ARBA00023315"/>
    </source>
</evidence>
<dbReference type="Pfam" id="PF02803">
    <property type="entry name" value="Thiolase_C"/>
    <property type="match status" value="1"/>
</dbReference>
<dbReference type="OrthoDB" id="9764892at2"/>
<feature type="domain" description="Thiolase C-terminal" evidence="9">
    <location>
        <begin position="274"/>
        <end position="393"/>
    </location>
</feature>
<reference evidence="10 11" key="1">
    <citation type="submission" date="2017-08" db="EMBL/GenBank/DDBJ databases">
        <title>Complete Genome Sequence of Bacillus kochii Oregon-R-modENCODE STRAIN BDGP4, isolated from Drosophila melanogaster gut.</title>
        <authorList>
            <person name="Wan K.H."/>
            <person name="Yu C."/>
            <person name="Park S."/>
            <person name="Hammonds A.S."/>
            <person name="Booth B.W."/>
            <person name="Celniker S.E."/>
        </authorList>
    </citation>
    <scope>NUCLEOTIDE SEQUENCE [LARGE SCALE GENOMIC DNA]</scope>
    <source>
        <strain evidence="10 11">BDGP4</strain>
    </source>
</reference>
<dbReference type="InterPro" id="IPR002155">
    <property type="entry name" value="Thiolase"/>
</dbReference>
<dbReference type="NCBIfam" id="TIGR01930">
    <property type="entry name" value="AcCoA-C-Actrans"/>
    <property type="match status" value="1"/>
</dbReference>
<dbReference type="InterPro" id="IPR020613">
    <property type="entry name" value="Thiolase_CS"/>
</dbReference>
<dbReference type="Pfam" id="PF00108">
    <property type="entry name" value="Thiolase_N"/>
    <property type="match status" value="1"/>
</dbReference>
<dbReference type="PROSITE" id="PS00098">
    <property type="entry name" value="THIOLASE_1"/>
    <property type="match status" value="1"/>
</dbReference>
<dbReference type="PANTHER" id="PTHR18919:SF107">
    <property type="entry name" value="ACETYL-COA ACETYLTRANSFERASE, CYTOSOLIC"/>
    <property type="match status" value="1"/>
</dbReference>
<dbReference type="EC" id="2.3.1.9" evidence="2"/>
<name>A0A248TMH2_9BACI</name>
<evidence type="ECO:0000259" key="8">
    <source>
        <dbReference type="Pfam" id="PF00108"/>
    </source>
</evidence>
<keyword evidence="3 7" id="KW-0808">Transferase</keyword>
<evidence type="ECO:0000256" key="1">
    <source>
        <dbReference type="ARBA" id="ARBA00010982"/>
    </source>
</evidence>
<keyword evidence="11" id="KW-1185">Reference proteome</keyword>
<dbReference type="InterPro" id="IPR016039">
    <property type="entry name" value="Thiolase-like"/>
</dbReference>
<dbReference type="KEGG" id="bko:CKF48_20100"/>
<dbReference type="GO" id="GO:0003985">
    <property type="term" value="F:acetyl-CoA C-acetyltransferase activity"/>
    <property type="evidence" value="ECO:0007669"/>
    <property type="project" value="UniProtKB-EC"/>
</dbReference>
<dbReference type="Proteomes" id="UP000215137">
    <property type="component" value="Chromosome"/>
</dbReference>
<comment type="similarity">
    <text evidence="1 7">Belongs to the thiolase-like superfamily. Thiolase family.</text>
</comment>
<protein>
    <recommendedName>
        <fullName evidence="2">acetyl-CoA C-acetyltransferase</fullName>
        <ecNumber evidence="2">2.3.1.9</ecNumber>
    </recommendedName>
    <alternativeName>
        <fullName evidence="5">Acetoacetyl-CoA thiolase</fullName>
    </alternativeName>
</protein>
<dbReference type="InterPro" id="IPR020615">
    <property type="entry name" value="Thiolase_acyl_enz_int_AS"/>
</dbReference>
<dbReference type="InterPro" id="IPR020610">
    <property type="entry name" value="Thiolase_AS"/>
</dbReference>
<evidence type="ECO:0000256" key="3">
    <source>
        <dbReference type="ARBA" id="ARBA00022679"/>
    </source>
</evidence>
<dbReference type="FunFam" id="3.40.47.10:FF:000010">
    <property type="entry name" value="Acetyl-CoA acetyltransferase (Thiolase)"/>
    <property type="match status" value="1"/>
</dbReference>
<dbReference type="PIRSF" id="PIRSF000429">
    <property type="entry name" value="Ac-CoA_Ac_transf"/>
    <property type="match status" value="1"/>
</dbReference>
<evidence type="ECO:0000256" key="7">
    <source>
        <dbReference type="RuleBase" id="RU003557"/>
    </source>
</evidence>
<dbReference type="InterPro" id="IPR020616">
    <property type="entry name" value="Thiolase_N"/>
</dbReference>
<evidence type="ECO:0000256" key="5">
    <source>
        <dbReference type="ARBA" id="ARBA00030755"/>
    </source>
</evidence>
<evidence type="ECO:0000259" key="9">
    <source>
        <dbReference type="Pfam" id="PF02803"/>
    </source>
</evidence>
<organism evidence="10 11">
    <name type="scientific">Cytobacillus kochii</name>
    <dbReference type="NCBI Taxonomy" id="859143"/>
    <lineage>
        <taxon>Bacteria</taxon>
        <taxon>Bacillati</taxon>
        <taxon>Bacillota</taxon>
        <taxon>Bacilli</taxon>
        <taxon>Bacillales</taxon>
        <taxon>Bacillaceae</taxon>
        <taxon>Cytobacillus</taxon>
    </lineage>
</organism>
<dbReference type="PANTHER" id="PTHR18919">
    <property type="entry name" value="ACETYL-COA C-ACYLTRANSFERASE"/>
    <property type="match status" value="1"/>
</dbReference>
<dbReference type="PROSITE" id="PS00099">
    <property type="entry name" value="THIOLASE_3"/>
    <property type="match status" value="1"/>
</dbReference>
<dbReference type="Gene3D" id="3.40.47.10">
    <property type="match status" value="2"/>
</dbReference>
<evidence type="ECO:0000313" key="10">
    <source>
        <dbReference type="EMBL" id="ASV69413.1"/>
    </source>
</evidence>
<dbReference type="AlphaFoldDB" id="A0A248TMH2"/>
<feature type="active site" description="Proton acceptor" evidence="6">
    <location>
        <position position="381"/>
    </location>
</feature>
<dbReference type="EMBL" id="CP022983">
    <property type="protein sequence ID" value="ASV69413.1"/>
    <property type="molecule type" value="Genomic_DNA"/>
</dbReference>
<evidence type="ECO:0000313" key="11">
    <source>
        <dbReference type="Proteomes" id="UP000215137"/>
    </source>
</evidence>
<dbReference type="PROSITE" id="PS00737">
    <property type="entry name" value="THIOLASE_2"/>
    <property type="match status" value="1"/>
</dbReference>
<dbReference type="CDD" id="cd00751">
    <property type="entry name" value="thiolase"/>
    <property type="match status" value="1"/>
</dbReference>
<dbReference type="RefSeq" id="WP_095372976.1">
    <property type="nucleotide sequence ID" value="NZ_CP022983.1"/>
</dbReference>
<dbReference type="SUPFAM" id="SSF53901">
    <property type="entry name" value="Thiolase-like"/>
    <property type="match status" value="2"/>
</dbReference>
<evidence type="ECO:0000256" key="2">
    <source>
        <dbReference type="ARBA" id="ARBA00012705"/>
    </source>
</evidence>
<feature type="active site" description="Acyl-thioester intermediate" evidence="6">
    <location>
        <position position="90"/>
    </location>
</feature>
<keyword evidence="4 7" id="KW-0012">Acyltransferase</keyword>
<feature type="active site" description="Proton acceptor" evidence="6">
    <location>
        <position position="351"/>
    </location>
</feature>
<gene>
    <name evidence="10" type="ORF">CKF48_20100</name>
</gene>
<accession>A0A248TMH2</accession>
<sequence>MDLNKIVIVDGVRTAIGRYGGTLRNISSSYLASDVISGLLKRVNVSPSTIEEVVLGEVRQSSQSSNVARVAALRAGIPETSPAFTVNRLCASGMQAIASGMQQIYSKQANVVIAGGTESMSNSPIFIRGSRFGGDQTILVDANKENGQQPQEIYGAHLGMGMTAENVAERYNIAREDQDQFAYESQQKYKRAQEMNAFQQEIIPVTIQNKREQITFAQDEHPRPETKREKLASLKPVFKEGGSVTAGNACGRNDGASALLLMTAQEADKRGLSARAMIHDWTSVGVSPEVMGIGPVPAIRKLLARTKLSIADIDLFEINEAFASQAIAVQRELMLPPERININGGAIALGHPLGSTGSRIVVTLMHALAKKKGRFGIASLCVGGGQGMAMLIENLQK</sequence>
<feature type="domain" description="Thiolase N-terminal" evidence="8">
    <location>
        <begin position="6"/>
        <end position="264"/>
    </location>
</feature>